<gene>
    <name evidence="2" type="ORF">HAND00432_LOCUS20513</name>
</gene>
<feature type="compositionally biased region" description="Basic and acidic residues" evidence="1">
    <location>
        <begin position="222"/>
        <end position="233"/>
    </location>
</feature>
<feature type="compositionally biased region" description="Basic and acidic residues" evidence="1">
    <location>
        <begin position="185"/>
        <end position="199"/>
    </location>
</feature>
<reference evidence="2" key="1">
    <citation type="submission" date="2021-01" db="EMBL/GenBank/DDBJ databases">
        <authorList>
            <person name="Corre E."/>
            <person name="Pelletier E."/>
            <person name="Niang G."/>
            <person name="Scheremetjew M."/>
            <person name="Finn R."/>
            <person name="Kale V."/>
            <person name="Holt S."/>
            <person name="Cochrane G."/>
            <person name="Meng A."/>
            <person name="Brown T."/>
            <person name="Cohen L."/>
        </authorList>
    </citation>
    <scope>NUCLEOTIDE SEQUENCE</scope>
    <source>
        <strain evidence="2">CCMP644</strain>
    </source>
</reference>
<evidence type="ECO:0000256" key="1">
    <source>
        <dbReference type="SAM" id="MobiDB-lite"/>
    </source>
</evidence>
<feature type="compositionally biased region" description="Low complexity" evidence="1">
    <location>
        <begin position="239"/>
        <end position="252"/>
    </location>
</feature>
<dbReference type="EMBL" id="HBFX01034080">
    <property type="protein sequence ID" value="CAD8969516.1"/>
    <property type="molecule type" value="Transcribed_RNA"/>
</dbReference>
<protein>
    <submittedName>
        <fullName evidence="2">Uncharacterized protein</fullName>
    </submittedName>
</protein>
<feature type="compositionally biased region" description="Basic and acidic residues" evidence="1">
    <location>
        <begin position="259"/>
        <end position="275"/>
    </location>
</feature>
<sequence>MPAEQTVLKNILGSSGKLMPAEQAAPQNHHAPMRQDARTIDTIIVEFRETSSAEGQSASGSNAPSGDEMAANIPIKDLSKFLALKSKQKEETEHQIVSAIRLYDKFKLEKASSNEISGEHIECIRRMRKEIRELADNRDTLAREAFVATKRLLQSVADHPDNPEALANLPPVPVPKQPSGHRRGSTHEDGIRGTKDSFKQRALARVSGEAKGSLGPNSSIWREARVSPRESPREGSTNGGAIAMRVAAASAARGGGPREAARSDDEDEIAPKKVETAEEFKAKIARARAALTSQGSWSASSPL</sequence>
<feature type="region of interest" description="Disordered" evidence="1">
    <location>
        <begin position="160"/>
        <end position="275"/>
    </location>
</feature>
<proteinExistence type="predicted"/>
<organism evidence="2">
    <name type="scientific">Hemiselmis andersenii</name>
    <name type="common">Cryptophyte alga</name>
    <dbReference type="NCBI Taxonomy" id="464988"/>
    <lineage>
        <taxon>Eukaryota</taxon>
        <taxon>Cryptophyceae</taxon>
        <taxon>Cryptomonadales</taxon>
        <taxon>Hemiselmidaceae</taxon>
        <taxon>Hemiselmis</taxon>
    </lineage>
</organism>
<feature type="compositionally biased region" description="Polar residues" evidence="1">
    <location>
        <begin position="52"/>
        <end position="64"/>
    </location>
</feature>
<evidence type="ECO:0000313" key="2">
    <source>
        <dbReference type="EMBL" id="CAD8969516.1"/>
    </source>
</evidence>
<name>A0A7S1E8Z9_HEMAN</name>
<accession>A0A7S1E8Z9</accession>
<feature type="region of interest" description="Disordered" evidence="1">
    <location>
        <begin position="1"/>
        <end position="35"/>
    </location>
</feature>
<feature type="region of interest" description="Disordered" evidence="1">
    <location>
        <begin position="48"/>
        <end position="68"/>
    </location>
</feature>
<dbReference type="AlphaFoldDB" id="A0A7S1E8Z9"/>